<reference evidence="2" key="1">
    <citation type="submission" date="2020-09" db="EMBL/GenBank/DDBJ databases">
        <title>Genome-Enabled Discovery of Anthraquinone Biosynthesis in Senna tora.</title>
        <authorList>
            <person name="Kang S.-H."/>
            <person name="Pandey R.P."/>
            <person name="Lee C.-M."/>
            <person name="Sim J.-S."/>
            <person name="Jeong J.-T."/>
            <person name="Choi B.-S."/>
            <person name="Jung M."/>
            <person name="Ginzburg D."/>
            <person name="Zhao K."/>
            <person name="Won S.Y."/>
            <person name="Oh T.-J."/>
            <person name="Yu Y."/>
            <person name="Kim N.-H."/>
            <person name="Lee O.R."/>
            <person name="Lee T.-H."/>
            <person name="Bashyal P."/>
            <person name="Kim T.-S."/>
            <person name="Lee W.-H."/>
            <person name="Kawkins C."/>
            <person name="Kim C.-K."/>
            <person name="Kim J.S."/>
            <person name="Ahn B.O."/>
            <person name="Rhee S.Y."/>
            <person name="Sohng J.K."/>
        </authorList>
    </citation>
    <scope>NUCLEOTIDE SEQUENCE</scope>
    <source>
        <tissue evidence="2">Leaf</tissue>
    </source>
</reference>
<accession>A0A834TGH3</accession>
<dbReference type="Proteomes" id="UP000634136">
    <property type="component" value="Unassembled WGS sequence"/>
</dbReference>
<dbReference type="AlphaFoldDB" id="A0A834TGH3"/>
<proteinExistence type="predicted"/>
<protein>
    <submittedName>
        <fullName evidence="2">Uncharacterized protein</fullName>
    </submittedName>
</protein>
<organism evidence="2 3">
    <name type="scientific">Senna tora</name>
    <dbReference type="NCBI Taxonomy" id="362788"/>
    <lineage>
        <taxon>Eukaryota</taxon>
        <taxon>Viridiplantae</taxon>
        <taxon>Streptophyta</taxon>
        <taxon>Embryophyta</taxon>
        <taxon>Tracheophyta</taxon>
        <taxon>Spermatophyta</taxon>
        <taxon>Magnoliopsida</taxon>
        <taxon>eudicotyledons</taxon>
        <taxon>Gunneridae</taxon>
        <taxon>Pentapetalae</taxon>
        <taxon>rosids</taxon>
        <taxon>fabids</taxon>
        <taxon>Fabales</taxon>
        <taxon>Fabaceae</taxon>
        <taxon>Caesalpinioideae</taxon>
        <taxon>Cassia clade</taxon>
        <taxon>Senna</taxon>
    </lineage>
</organism>
<feature type="compositionally biased region" description="Basic and acidic residues" evidence="1">
    <location>
        <begin position="42"/>
        <end position="55"/>
    </location>
</feature>
<evidence type="ECO:0000256" key="1">
    <source>
        <dbReference type="SAM" id="MobiDB-lite"/>
    </source>
</evidence>
<evidence type="ECO:0000313" key="3">
    <source>
        <dbReference type="Proteomes" id="UP000634136"/>
    </source>
</evidence>
<name>A0A834TGH3_9FABA</name>
<sequence length="55" mass="6183">MGEERTEVKRKAGSKIAKVNNATSWQKTQGKQGLKLSKLKKKENSHLMSKEPDEA</sequence>
<evidence type="ECO:0000313" key="2">
    <source>
        <dbReference type="EMBL" id="KAF7821757.1"/>
    </source>
</evidence>
<feature type="compositionally biased region" description="Low complexity" evidence="1">
    <location>
        <begin position="26"/>
        <end position="36"/>
    </location>
</feature>
<keyword evidence="3" id="KW-1185">Reference proteome</keyword>
<comment type="caution">
    <text evidence="2">The sequence shown here is derived from an EMBL/GenBank/DDBJ whole genome shotgun (WGS) entry which is preliminary data.</text>
</comment>
<feature type="compositionally biased region" description="Basic and acidic residues" evidence="1">
    <location>
        <begin position="1"/>
        <end position="10"/>
    </location>
</feature>
<feature type="region of interest" description="Disordered" evidence="1">
    <location>
        <begin position="1"/>
        <end position="55"/>
    </location>
</feature>
<gene>
    <name evidence="2" type="ORF">G2W53_027212</name>
</gene>
<dbReference type="EMBL" id="JAAIUW010000008">
    <property type="protein sequence ID" value="KAF7821757.1"/>
    <property type="molecule type" value="Genomic_DNA"/>
</dbReference>